<feature type="region of interest" description="Disordered" evidence="5">
    <location>
        <begin position="1"/>
        <end position="60"/>
    </location>
</feature>
<dbReference type="EMBL" id="JAQJAN010000001">
    <property type="protein sequence ID" value="KAJ5740416.1"/>
    <property type="molecule type" value="Genomic_DNA"/>
</dbReference>
<feature type="transmembrane region" description="Helical" evidence="6">
    <location>
        <begin position="80"/>
        <end position="107"/>
    </location>
</feature>
<dbReference type="InterPro" id="IPR011701">
    <property type="entry name" value="MFS"/>
</dbReference>
<feature type="transmembrane region" description="Helical" evidence="6">
    <location>
        <begin position="147"/>
        <end position="167"/>
    </location>
</feature>
<dbReference type="Gene3D" id="1.20.1250.20">
    <property type="entry name" value="MFS general substrate transporter like domains"/>
    <property type="match status" value="1"/>
</dbReference>
<gene>
    <name evidence="8" type="ORF">N7493_000288</name>
</gene>
<dbReference type="PANTHER" id="PTHR23502:SF182">
    <property type="entry name" value="POLYAMINE TRANSPORTER, PUTATIVE-RELATED"/>
    <property type="match status" value="1"/>
</dbReference>
<dbReference type="GO" id="GO:0005886">
    <property type="term" value="C:plasma membrane"/>
    <property type="evidence" value="ECO:0007669"/>
    <property type="project" value="TreeGrafter"/>
</dbReference>
<proteinExistence type="predicted"/>
<feature type="compositionally biased region" description="Polar residues" evidence="5">
    <location>
        <begin position="15"/>
        <end position="30"/>
    </location>
</feature>
<sequence>MSELAMTDIERSNEEASNLIATKNGDSTVDATPDVPSDSPTQVEKASEERNFEGKIQSDTNDEEQALLNEARTWSHGYKLFVSFSAIFAMFNITMATSVYIASIYGIMAEFNVSLTLAISPITFYAIGFIVGPMATSALSEEFGRQYIFKASLFLHLVFTIVGGSAQEFRTLAVARGICGIVGSPCLSVFAGLLNDLWKMPEDKISTVLFAVYGLMGVAASEIGPISGEAIVSDRGWRWSFWLTAMLVGVSFLLLVSVPETYGPEIRRKRLGKPRKGFLQTLGPAFARPFHMFMVEPIIPPTAAIVTMGQIVVFVFYASYPDMLSSQYGFTSYQQGLSFIPLLIGTLFALPVLSATMKKREKSGNPQPEDTMPAALIAGIVLPVSLFWLAWTARSSIHWICPLIAGGFYGFGFALSQLVYPLYKNEVYGAELGASSFAIDVAIRYTFSSVFPLFTIQMVEAMTFHWAISMCAFVLLVLAPVPLVLQKYGPALRARSQYVKRKDAIGQ</sequence>
<feature type="transmembrane region" description="Helical" evidence="6">
    <location>
        <begin position="466"/>
        <end position="485"/>
    </location>
</feature>
<feature type="domain" description="Major facilitator superfamily (MFS) profile" evidence="7">
    <location>
        <begin position="78"/>
        <end position="497"/>
    </location>
</feature>
<accession>A0AAD6HW20</accession>
<evidence type="ECO:0000256" key="1">
    <source>
        <dbReference type="ARBA" id="ARBA00004141"/>
    </source>
</evidence>
<comment type="caution">
    <text evidence="8">The sequence shown here is derived from an EMBL/GenBank/DDBJ whole genome shotgun (WGS) entry which is preliminary data.</text>
</comment>
<dbReference type="InterPro" id="IPR036259">
    <property type="entry name" value="MFS_trans_sf"/>
</dbReference>
<feature type="transmembrane region" description="Helical" evidence="6">
    <location>
        <begin position="239"/>
        <end position="258"/>
    </location>
</feature>
<evidence type="ECO:0000256" key="6">
    <source>
        <dbReference type="SAM" id="Phobius"/>
    </source>
</evidence>
<evidence type="ECO:0000256" key="3">
    <source>
        <dbReference type="ARBA" id="ARBA00022989"/>
    </source>
</evidence>
<feature type="transmembrane region" description="Helical" evidence="6">
    <location>
        <begin position="298"/>
        <end position="320"/>
    </location>
</feature>
<evidence type="ECO:0000256" key="4">
    <source>
        <dbReference type="ARBA" id="ARBA00023136"/>
    </source>
</evidence>
<dbReference type="PROSITE" id="PS50850">
    <property type="entry name" value="MFS"/>
    <property type="match status" value="1"/>
</dbReference>
<feature type="transmembrane region" description="Helical" evidence="6">
    <location>
        <begin position="374"/>
        <end position="391"/>
    </location>
</feature>
<evidence type="ECO:0000313" key="8">
    <source>
        <dbReference type="EMBL" id="KAJ5740416.1"/>
    </source>
</evidence>
<name>A0AAD6HW20_9EURO</name>
<dbReference type="GO" id="GO:0000297">
    <property type="term" value="F:spermine transmembrane transporter activity"/>
    <property type="evidence" value="ECO:0007669"/>
    <property type="project" value="TreeGrafter"/>
</dbReference>
<evidence type="ECO:0000259" key="7">
    <source>
        <dbReference type="PROSITE" id="PS50850"/>
    </source>
</evidence>
<evidence type="ECO:0000256" key="5">
    <source>
        <dbReference type="SAM" id="MobiDB-lite"/>
    </source>
</evidence>
<keyword evidence="3 6" id="KW-1133">Transmembrane helix</keyword>
<feature type="transmembrane region" description="Helical" evidence="6">
    <location>
        <begin position="113"/>
        <end position="135"/>
    </location>
</feature>
<dbReference type="Pfam" id="PF07690">
    <property type="entry name" value="MFS_1"/>
    <property type="match status" value="1"/>
</dbReference>
<feature type="transmembrane region" description="Helical" evidence="6">
    <location>
        <begin position="332"/>
        <end position="353"/>
    </location>
</feature>
<dbReference type="AlphaFoldDB" id="A0AAD6HW20"/>
<organism evidence="8 9">
    <name type="scientific">Penicillium malachiteum</name>
    <dbReference type="NCBI Taxonomy" id="1324776"/>
    <lineage>
        <taxon>Eukaryota</taxon>
        <taxon>Fungi</taxon>
        <taxon>Dikarya</taxon>
        <taxon>Ascomycota</taxon>
        <taxon>Pezizomycotina</taxon>
        <taxon>Eurotiomycetes</taxon>
        <taxon>Eurotiomycetidae</taxon>
        <taxon>Eurotiales</taxon>
        <taxon>Aspergillaceae</taxon>
        <taxon>Penicillium</taxon>
    </lineage>
</organism>
<feature type="transmembrane region" description="Helical" evidence="6">
    <location>
        <begin position="173"/>
        <end position="194"/>
    </location>
</feature>
<reference evidence="8" key="2">
    <citation type="submission" date="2023-01" db="EMBL/GenBank/DDBJ databases">
        <authorList>
            <person name="Petersen C."/>
        </authorList>
    </citation>
    <scope>NUCLEOTIDE SEQUENCE</scope>
    <source>
        <strain evidence="8">IBT 17514</strain>
    </source>
</reference>
<comment type="subcellular location">
    <subcellularLocation>
        <location evidence="1">Membrane</location>
        <topology evidence="1">Multi-pass membrane protein</topology>
    </subcellularLocation>
</comment>
<dbReference type="InterPro" id="IPR020846">
    <property type="entry name" value="MFS_dom"/>
</dbReference>
<keyword evidence="2 6" id="KW-0812">Transmembrane</keyword>
<dbReference type="PANTHER" id="PTHR23502">
    <property type="entry name" value="MAJOR FACILITATOR SUPERFAMILY"/>
    <property type="match status" value="1"/>
</dbReference>
<evidence type="ECO:0000256" key="2">
    <source>
        <dbReference type="ARBA" id="ARBA00022692"/>
    </source>
</evidence>
<feature type="transmembrane region" description="Helical" evidence="6">
    <location>
        <begin position="397"/>
        <end position="420"/>
    </location>
</feature>
<dbReference type="Proteomes" id="UP001215712">
    <property type="component" value="Unassembled WGS sequence"/>
</dbReference>
<keyword evidence="4 6" id="KW-0472">Membrane</keyword>
<dbReference type="GO" id="GO:0015606">
    <property type="term" value="F:spermidine transmembrane transporter activity"/>
    <property type="evidence" value="ECO:0007669"/>
    <property type="project" value="TreeGrafter"/>
</dbReference>
<feature type="transmembrane region" description="Helical" evidence="6">
    <location>
        <begin position="206"/>
        <end position="227"/>
    </location>
</feature>
<keyword evidence="9" id="KW-1185">Reference proteome</keyword>
<protein>
    <submittedName>
        <fullName evidence="8">MFS general substrate transporter</fullName>
    </submittedName>
</protein>
<evidence type="ECO:0000313" key="9">
    <source>
        <dbReference type="Proteomes" id="UP001215712"/>
    </source>
</evidence>
<reference evidence="8" key="1">
    <citation type="journal article" date="2023" name="IMA Fungus">
        <title>Comparative genomic study of the Penicillium genus elucidates a diverse pangenome and 15 lateral gene transfer events.</title>
        <authorList>
            <person name="Petersen C."/>
            <person name="Sorensen T."/>
            <person name="Nielsen M.R."/>
            <person name="Sondergaard T.E."/>
            <person name="Sorensen J.L."/>
            <person name="Fitzpatrick D.A."/>
            <person name="Frisvad J.C."/>
            <person name="Nielsen K.L."/>
        </authorList>
    </citation>
    <scope>NUCLEOTIDE SEQUENCE</scope>
    <source>
        <strain evidence="8">IBT 17514</strain>
    </source>
</reference>
<dbReference type="SUPFAM" id="SSF103473">
    <property type="entry name" value="MFS general substrate transporter"/>
    <property type="match status" value="1"/>
</dbReference>